<sequence length="338" mass="36452">MTATGTVRVMPVEEIVARGGGNVPYLAPPARGTVFAERGMRLRQLAASHAMGDFLRFMADVSLAQQELLNRHPEVPLPDAQALDDAARCGVPPLSATDWPRDAAWRQVLRDLVTKVRVAAPEAARPVIDRLLQWDDVQLERQADGLLHGVMHGLDLATAPLVAAALQVHWTHLVIATQERHQGGGSAFGRLDDHGRCPCCGSRPTASVVRPAGDAPGQRYLHCSLCSMQWHMVRARCTHCGATGHIAYESLEAADAPGDEPPRLAAVQAETCDDCGHYLKIVHTERDPFAEPVADDLATLTLDLLACEAGRQRYGVNLMLLYGEPEPPGDSPPTPGGH</sequence>
<evidence type="ECO:0000313" key="7">
    <source>
        <dbReference type="Proteomes" id="UP000239406"/>
    </source>
</evidence>
<dbReference type="EMBL" id="PSNY01000016">
    <property type="protein sequence ID" value="PPE69041.1"/>
    <property type="molecule type" value="Genomic_DNA"/>
</dbReference>
<accession>A0A2S5T1Z5</accession>
<feature type="domain" description="FdhE central" evidence="4">
    <location>
        <begin position="197"/>
        <end position="234"/>
    </location>
</feature>
<keyword evidence="7" id="KW-1185">Reference proteome</keyword>
<dbReference type="AlphaFoldDB" id="A0A2S5T1Z5"/>
<dbReference type="GO" id="GO:0008199">
    <property type="term" value="F:ferric iron binding"/>
    <property type="evidence" value="ECO:0007669"/>
    <property type="project" value="TreeGrafter"/>
</dbReference>
<dbReference type="Pfam" id="PF04216">
    <property type="entry name" value="FdhE_N"/>
    <property type="match status" value="1"/>
</dbReference>
<name>A0A2S5T1Z5_9BURK</name>
<protein>
    <recommendedName>
        <fullName evidence="2">Protein FdhE homolog</fullName>
    </recommendedName>
</protein>
<comment type="function">
    <text evidence="2">Necessary for formate dehydrogenase activity.</text>
</comment>
<dbReference type="Proteomes" id="UP000239406">
    <property type="component" value="Unassembled WGS sequence"/>
</dbReference>
<dbReference type="GO" id="GO:0051604">
    <property type="term" value="P:protein maturation"/>
    <property type="evidence" value="ECO:0007669"/>
    <property type="project" value="TreeGrafter"/>
</dbReference>
<feature type="domain" description="FdhE C-terminal" evidence="5">
    <location>
        <begin position="236"/>
        <end position="320"/>
    </location>
</feature>
<comment type="subcellular location">
    <subcellularLocation>
        <location evidence="2">Cytoplasm</location>
    </subcellularLocation>
</comment>
<dbReference type="Gene3D" id="3.90.1670.10">
    <property type="entry name" value="FdhE-like domain"/>
    <property type="match status" value="1"/>
</dbReference>
<proteinExistence type="inferred from homology"/>
<evidence type="ECO:0000259" key="3">
    <source>
        <dbReference type="Pfam" id="PF04216"/>
    </source>
</evidence>
<gene>
    <name evidence="2 6" type="primary">fdhE</name>
    <name evidence="6" type="ORF">C1702_14345</name>
</gene>
<feature type="domain" description="FdhE N-terminal" evidence="3">
    <location>
        <begin position="24"/>
        <end position="176"/>
    </location>
</feature>
<dbReference type="PIRSF" id="PIRSF018296">
    <property type="entry name" value="Format_dh_formtn"/>
    <property type="match status" value="1"/>
</dbReference>
<dbReference type="Pfam" id="PF24860">
    <property type="entry name" value="FdhE_C"/>
    <property type="match status" value="1"/>
</dbReference>
<dbReference type="InterPro" id="IPR056797">
    <property type="entry name" value="FdhE_central"/>
</dbReference>
<comment type="similarity">
    <text evidence="2">Belongs to the FdhE family.</text>
</comment>
<evidence type="ECO:0000313" key="6">
    <source>
        <dbReference type="EMBL" id="PPE69041.1"/>
    </source>
</evidence>
<dbReference type="InterPro" id="IPR024064">
    <property type="entry name" value="FdhE-like_sf"/>
</dbReference>
<evidence type="ECO:0000259" key="4">
    <source>
        <dbReference type="Pfam" id="PF24859"/>
    </source>
</evidence>
<dbReference type="RefSeq" id="WP_104358400.1">
    <property type="nucleotide sequence ID" value="NZ_CP064338.1"/>
</dbReference>
<dbReference type="InterPro" id="IPR056796">
    <property type="entry name" value="FdhE_C"/>
</dbReference>
<dbReference type="InterPro" id="IPR006452">
    <property type="entry name" value="Formate_DH_accessory"/>
</dbReference>
<dbReference type="Pfam" id="PF24859">
    <property type="entry name" value="FdhE_central"/>
    <property type="match status" value="1"/>
</dbReference>
<organism evidence="6 7">
    <name type="scientific">Caldimonas thermodepolymerans</name>
    <dbReference type="NCBI Taxonomy" id="215580"/>
    <lineage>
        <taxon>Bacteria</taxon>
        <taxon>Pseudomonadati</taxon>
        <taxon>Pseudomonadota</taxon>
        <taxon>Betaproteobacteria</taxon>
        <taxon>Burkholderiales</taxon>
        <taxon>Sphaerotilaceae</taxon>
        <taxon>Caldimonas</taxon>
    </lineage>
</organism>
<keyword evidence="1 2" id="KW-0963">Cytoplasm</keyword>
<evidence type="ECO:0000259" key="5">
    <source>
        <dbReference type="Pfam" id="PF24860"/>
    </source>
</evidence>
<dbReference type="InterPro" id="IPR056774">
    <property type="entry name" value="FdhE_N"/>
</dbReference>
<dbReference type="PANTHER" id="PTHR37689:SF1">
    <property type="entry name" value="PROTEIN FDHE"/>
    <property type="match status" value="1"/>
</dbReference>
<dbReference type="SUPFAM" id="SSF144020">
    <property type="entry name" value="FdhE-like"/>
    <property type="match status" value="1"/>
</dbReference>
<dbReference type="NCBIfam" id="TIGR01562">
    <property type="entry name" value="FdhE"/>
    <property type="match status" value="1"/>
</dbReference>
<evidence type="ECO:0000256" key="2">
    <source>
        <dbReference type="HAMAP-Rule" id="MF_00611"/>
    </source>
</evidence>
<reference evidence="6 7" key="1">
    <citation type="submission" date="2018-02" db="EMBL/GenBank/DDBJ databases">
        <title>Reclassifiation of [Polyangium] brachysporum DSM 7029 as Guopingzhaonella breviflexa gen. nov., sp. nov., a member of the family Comamonadaceae.</title>
        <authorList>
            <person name="Tang B."/>
        </authorList>
    </citation>
    <scope>NUCLEOTIDE SEQUENCE [LARGE SCALE GENOMIC DNA]</scope>
    <source>
        <strain evidence="6 7">DSM 15344</strain>
    </source>
</reference>
<dbReference type="CDD" id="cd16341">
    <property type="entry name" value="FdhE"/>
    <property type="match status" value="1"/>
</dbReference>
<evidence type="ECO:0000256" key="1">
    <source>
        <dbReference type="ARBA" id="ARBA00022490"/>
    </source>
</evidence>
<comment type="caution">
    <text evidence="6">The sequence shown here is derived from an EMBL/GenBank/DDBJ whole genome shotgun (WGS) entry which is preliminary data.</text>
</comment>
<dbReference type="GO" id="GO:0005829">
    <property type="term" value="C:cytosol"/>
    <property type="evidence" value="ECO:0007669"/>
    <property type="project" value="TreeGrafter"/>
</dbReference>
<dbReference type="PANTHER" id="PTHR37689">
    <property type="entry name" value="PROTEIN FDHE"/>
    <property type="match status" value="1"/>
</dbReference>
<dbReference type="HAMAP" id="MF_00611">
    <property type="entry name" value="FdeH"/>
    <property type="match status" value="1"/>
</dbReference>